<dbReference type="EMBL" id="JBEYRS010000002">
    <property type="protein sequence ID" value="MEW2361879.1"/>
    <property type="molecule type" value="Genomic_DNA"/>
</dbReference>
<evidence type="ECO:0000313" key="1">
    <source>
        <dbReference type="EMBL" id="MEW2361879.1"/>
    </source>
</evidence>
<dbReference type="RefSeq" id="WP_359775788.1">
    <property type="nucleotide sequence ID" value="NZ_JBEYRR010000002.1"/>
</dbReference>
<evidence type="ECO:0000313" key="2">
    <source>
        <dbReference type="Proteomes" id="UP001553843"/>
    </source>
</evidence>
<reference evidence="1 2" key="1">
    <citation type="submission" date="2024-06" db="EMBL/GenBank/DDBJ databases">
        <title>The Natural Products Discovery Center: Release of the First 8490 Sequenced Strains for Exploring Actinobacteria Biosynthetic Diversity.</title>
        <authorList>
            <person name="Kalkreuter E."/>
            <person name="Kautsar S.A."/>
            <person name="Yang D."/>
            <person name="Bader C.D."/>
            <person name="Teijaro C.N."/>
            <person name="Fluegel L."/>
            <person name="Davis C.M."/>
            <person name="Simpson J.R."/>
            <person name="Lauterbach L."/>
            <person name="Steele A.D."/>
            <person name="Gui C."/>
            <person name="Meng S."/>
            <person name="Li G."/>
            <person name="Viehrig K."/>
            <person name="Ye F."/>
            <person name="Su P."/>
            <person name="Kiefer A.F."/>
            <person name="Nichols A."/>
            <person name="Cepeda A.J."/>
            <person name="Yan W."/>
            <person name="Fan B."/>
            <person name="Jiang Y."/>
            <person name="Adhikari A."/>
            <person name="Zheng C.-J."/>
            <person name="Schuster L."/>
            <person name="Cowan T.M."/>
            <person name="Smanski M.J."/>
            <person name="Chevrette M.G."/>
            <person name="De Carvalho L.P.S."/>
            <person name="Shen B."/>
        </authorList>
    </citation>
    <scope>NUCLEOTIDE SEQUENCE [LARGE SCALE GENOMIC DNA]</scope>
    <source>
        <strain evidence="1 2">NPDC047833</strain>
    </source>
</reference>
<dbReference type="Proteomes" id="UP001553843">
    <property type="component" value="Unassembled WGS sequence"/>
</dbReference>
<keyword evidence="2" id="KW-1185">Reference proteome</keyword>
<name>A0ABV3LSC8_9ACTN</name>
<organism evidence="1 2">
    <name type="scientific">Streptomyces huasconensis</name>
    <dbReference type="NCBI Taxonomy" id="1854574"/>
    <lineage>
        <taxon>Bacteria</taxon>
        <taxon>Bacillati</taxon>
        <taxon>Actinomycetota</taxon>
        <taxon>Actinomycetes</taxon>
        <taxon>Kitasatosporales</taxon>
        <taxon>Streptomycetaceae</taxon>
        <taxon>Streptomyces</taxon>
    </lineage>
</organism>
<comment type="caution">
    <text evidence="1">The sequence shown here is derived from an EMBL/GenBank/DDBJ whole genome shotgun (WGS) entry which is preliminary data.</text>
</comment>
<gene>
    <name evidence="1" type="ORF">AB0887_07875</name>
</gene>
<protein>
    <submittedName>
        <fullName evidence="1">Uncharacterized protein</fullName>
    </submittedName>
</protein>
<accession>A0ABV3LSC8</accession>
<sequence length="466" mass="50920">MLSQASQAWPTPADMPPDGNYLVTTTWRDILDAAVTVGRDIAPWIAAVPQLARREILARRYPLSAYLIRRQAVVPHQDGVGREVVPSVVYTHGTENSTRSAFGYHVGMTMAEWACRGLMGLGPTTHAESAIPPGALTGWKHSKSLPDLFGTHSSTSDLWLVEAKGGRVLGSHSRRKGARQLDVGSLVPGTHQKVLCGTSLQRRLFMMIDIEADGSAAEKTDSPMQVDDEVLEHDDDALVELARARMLTYLALVSLPRGSLTVTAVSDSLNDIASRRTGGLVQLLEGDDTTSALRRGLDHEATGSDIVQQEGIDMLTARLPGTDLMIGMSRRLFGACRGLAGAEAAMVAEIEETSGMRHSELRTIRPLIEDVATVPALPGDVSERRYEKHLSERHEQVRGYRDRRRGDFRQAARRGFTAGKTSSWERFIEITPQLTSPAENGYLEAATRDTYLAVEQEALDLDTGAF</sequence>
<proteinExistence type="predicted"/>